<feature type="compositionally biased region" description="Basic and acidic residues" evidence="5">
    <location>
        <begin position="31"/>
        <end position="55"/>
    </location>
</feature>
<evidence type="ECO:0000256" key="5">
    <source>
        <dbReference type="SAM" id="MobiDB-lite"/>
    </source>
</evidence>
<dbReference type="Pfam" id="PF13870">
    <property type="entry name" value="CCDC113_CCDC96_CC"/>
    <property type="match status" value="1"/>
</dbReference>
<dbReference type="EMBL" id="KQ971322">
    <property type="protein sequence ID" value="EFA00815.1"/>
    <property type="molecule type" value="Genomic_DNA"/>
</dbReference>
<keyword evidence="2 4" id="KW-0175">Coiled coil</keyword>
<organism evidence="7 8">
    <name type="scientific">Tribolium castaneum</name>
    <name type="common">Red flour beetle</name>
    <dbReference type="NCBI Taxonomy" id="7070"/>
    <lineage>
        <taxon>Eukaryota</taxon>
        <taxon>Metazoa</taxon>
        <taxon>Ecdysozoa</taxon>
        <taxon>Arthropoda</taxon>
        <taxon>Hexapoda</taxon>
        <taxon>Insecta</taxon>
        <taxon>Pterygota</taxon>
        <taxon>Neoptera</taxon>
        <taxon>Endopterygota</taxon>
        <taxon>Coleoptera</taxon>
        <taxon>Polyphaga</taxon>
        <taxon>Cucujiformia</taxon>
        <taxon>Tenebrionidae</taxon>
        <taxon>Tenebrionidae incertae sedis</taxon>
        <taxon>Tribolium</taxon>
    </lineage>
</organism>
<gene>
    <name evidence="7" type="primary">AUGUSTUS-3.0.2_03702</name>
    <name evidence="7" type="ORF">TcasGA2_TC003702</name>
</gene>
<evidence type="ECO:0000313" key="8">
    <source>
        <dbReference type="Proteomes" id="UP000007266"/>
    </source>
</evidence>
<comment type="subcellular location">
    <subcellularLocation>
        <location evidence="1">Cell projection</location>
        <location evidence="1">Cilium</location>
    </subcellularLocation>
</comment>
<dbReference type="PANTHER" id="PTHR15654">
    <property type="entry name" value="COILED-COIL DOMAIN-CONTAINING PROTEIN 113-RELATED"/>
    <property type="match status" value="1"/>
</dbReference>
<sequence length="505" mass="59254">MSGDLNQEIIAYHIEETKINTEVDATSAEPIPDRSTLEDILKSSREQRTSDEKNEGSAQSDKSKSVKYTPSDEKLELQSVNIHDLAVLMKRETDELAVEDIFSLRSEDKSIDTVSVSYLKPPARYPDSVQDQEFEVDNESVYSFLMKRESEETLTTPAQSPEKSSESIPKDEKQIDRNMYYELHRLYTANYNTQKWKNNYLQKKLAQYYNRRKMYHVFVVDKSQQEYAKMYEKLLESFAVKQDEVAREQAALENEISVLRNKHRAKSEEVANLLVELQQAEADVSKQFSYTVLNAAKMVERFLKRQRMQLTRFKEMHLAYIKLRNKNNEAQDTLDSLDNLGPNCRLIDYEQLKTDNRNLYEKLEEKELYLNSLRQECRNVMQILAHTREKTNVVNLDIMKYQEQLDLVLADGMEAREQLSMMKHERDYIRRQINKLKLETGLLGRPKLLRDLERSMEEVEEGLDQLEEYKEACEVASETMVAVRKYISRLSETGESGKITKRIQF</sequence>
<dbReference type="SMR" id="D6WDQ7"/>
<evidence type="ECO:0000313" key="7">
    <source>
        <dbReference type="EMBL" id="EFA00815.1"/>
    </source>
</evidence>
<reference evidence="7 8" key="1">
    <citation type="journal article" date="2008" name="Nature">
        <title>The genome of the model beetle and pest Tribolium castaneum.</title>
        <authorList>
            <consortium name="Tribolium Genome Sequencing Consortium"/>
            <person name="Richards S."/>
            <person name="Gibbs R.A."/>
            <person name="Weinstock G.M."/>
            <person name="Brown S.J."/>
            <person name="Denell R."/>
            <person name="Beeman R.W."/>
            <person name="Gibbs R."/>
            <person name="Beeman R.W."/>
            <person name="Brown S.J."/>
            <person name="Bucher G."/>
            <person name="Friedrich M."/>
            <person name="Grimmelikhuijzen C.J."/>
            <person name="Klingler M."/>
            <person name="Lorenzen M."/>
            <person name="Richards S."/>
            <person name="Roth S."/>
            <person name="Schroder R."/>
            <person name="Tautz D."/>
            <person name="Zdobnov E.M."/>
            <person name="Muzny D."/>
            <person name="Gibbs R.A."/>
            <person name="Weinstock G.M."/>
            <person name="Attaway T."/>
            <person name="Bell S."/>
            <person name="Buhay C.J."/>
            <person name="Chandrabose M.N."/>
            <person name="Chavez D."/>
            <person name="Clerk-Blankenburg K.P."/>
            <person name="Cree A."/>
            <person name="Dao M."/>
            <person name="Davis C."/>
            <person name="Chacko J."/>
            <person name="Dinh H."/>
            <person name="Dugan-Rocha S."/>
            <person name="Fowler G."/>
            <person name="Garner T.T."/>
            <person name="Garnes J."/>
            <person name="Gnirke A."/>
            <person name="Hawes A."/>
            <person name="Hernandez J."/>
            <person name="Hines S."/>
            <person name="Holder M."/>
            <person name="Hume J."/>
            <person name="Jhangiani S.N."/>
            <person name="Joshi V."/>
            <person name="Khan Z.M."/>
            <person name="Jackson L."/>
            <person name="Kovar C."/>
            <person name="Kowis A."/>
            <person name="Lee S."/>
            <person name="Lewis L.R."/>
            <person name="Margolis J."/>
            <person name="Morgan M."/>
            <person name="Nazareth L.V."/>
            <person name="Nguyen N."/>
            <person name="Okwuonu G."/>
            <person name="Parker D."/>
            <person name="Richards S."/>
            <person name="Ruiz S.J."/>
            <person name="Santibanez J."/>
            <person name="Savard J."/>
            <person name="Scherer S.E."/>
            <person name="Schneider B."/>
            <person name="Sodergren E."/>
            <person name="Tautz D."/>
            <person name="Vattahil S."/>
            <person name="Villasana D."/>
            <person name="White C.S."/>
            <person name="Wright R."/>
            <person name="Park Y."/>
            <person name="Beeman R.W."/>
            <person name="Lord J."/>
            <person name="Oppert B."/>
            <person name="Lorenzen M."/>
            <person name="Brown S."/>
            <person name="Wang L."/>
            <person name="Savard J."/>
            <person name="Tautz D."/>
            <person name="Richards S."/>
            <person name="Weinstock G."/>
            <person name="Gibbs R.A."/>
            <person name="Liu Y."/>
            <person name="Worley K."/>
            <person name="Weinstock G."/>
            <person name="Elsik C.G."/>
            <person name="Reese J.T."/>
            <person name="Elhaik E."/>
            <person name="Landan G."/>
            <person name="Graur D."/>
            <person name="Arensburger P."/>
            <person name="Atkinson P."/>
            <person name="Beeman R.W."/>
            <person name="Beidler J."/>
            <person name="Brown S.J."/>
            <person name="Demuth J.P."/>
            <person name="Drury D.W."/>
            <person name="Du Y.Z."/>
            <person name="Fujiwara H."/>
            <person name="Lorenzen M."/>
            <person name="Maselli V."/>
            <person name="Osanai M."/>
            <person name="Park Y."/>
            <person name="Robertson H.M."/>
            <person name="Tu Z."/>
            <person name="Wang J.J."/>
            <person name="Wang S."/>
            <person name="Richards S."/>
            <person name="Song H."/>
            <person name="Zhang L."/>
            <person name="Sodergren E."/>
            <person name="Werner D."/>
            <person name="Stanke M."/>
            <person name="Morgenstern B."/>
            <person name="Solovyev V."/>
            <person name="Kosarev P."/>
            <person name="Brown G."/>
            <person name="Chen H.C."/>
            <person name="Ermolaeva O."/>
            <person name="Hlavina W."/>
            <person name="Kapustin Y."/>
            <person name="Kiryutin B."/>
            <person name="Kitts P."/>
            <person name="Maglott D."/>
            <person name="Pruitt K."/>
            <person name="Sapojnikov V."/>
            <person name="Souvorov A."/>
            <person name="Mackey A.J."/>
            <person name="Waterhouse R.M."/>
            <person name="Wyder S."/>
            <person name="Zdobnov E.M."/>
            <person name="Zdobnov E.M."/>
            <person name="Wyder S."/>
            <person name="Kriventseva E.V."/>
            <person name="Kadowaki T."/>
            <person name="Bork P."/>
            <person name="Aranda M."/>
            <person name="Bao R."/>
            <person name="Beermann A."/>
            <person name="Berns N."/>
            <person name="Bolognesi R."/>
            <person name="Bonneton F."/>
            <person name="Bopp D."/>
            <person name="Brown S.J."/>
            <person name="Bucher G."/>
            <person name="Butts T."/>
            <person name="Chaumot A."/>
            <person name="Denell R.E."/>
            <person name="Ferrier D.E."/>
            <person name="Friedrich M."/>
            <person name="Gordon C.M."/>
            <person name="Jindra M."/>
            <person name="Klingler M."/>
            <person name="Lan Q."/>
            <person name="Lattorff H.M."/>
            <person name="Laudet V."/>
            <person name="von Levetsow C."/>
            <person name="Liu Z."/>
            <person name="Lutz R."/>
            <person name="Lynch J.A."/>
            <person name="da Fonseca R.N."/>
            <person name="Posnien N."/>
            <person name="Reuter R."/>
            <person name="Roth S."/>
            <person name="Savard J."/>
            <person name="Schinko J.B."/>
            <person name="Schmitt C."/>
            <person name="Schoppmeier M."/>
            <person name="Schroder R."/>
            <person name="Shippy T.D."/>
            <person name="Simonnet F."/>
            <person name="Marques-Souza H."/>
            <person name="Tautz D."/>
            <person name="Tomoyasu Y."/>
            <person name="Trauner J."/>
            <person name="Van der Zee M."/>
            <person name="Vervoort M."/>
            <person name="Wittkopp N."/>
            <person name="Wimmer E.A."/>
            <person name="Yang X."/>
            <person name="Jones A.K."/>
            <person name="Sattelle D.B."/>
            <person name="Ebert P.R."/>
            <person name="Nelson D."/>
            <person name="Scott J.G."/>
            <person name="Beeman R.W."/>
            <person name="Muthukrishnan S."/>
            <person name="Kramer K.J."/>
            <person name="Arakane Y."/>
            <person name="Beeman R.W."/>
            <person name="Zhu Q."/>
            <person name="Hogenkamp D."/>
            <person name="Dixit R."/>
            <person name="Oppert B."/>
            <person name="Jiang H."/>
            <person name="Zou Z."/>
            <person name="Marshall J."/>
            <person name="Elpidina E."/>
            <person name="Vinokurov K."/>
            <person name="Oppert C."/>
            <person name="Zou Z."/>
            <person name="Evans J."/>
            <person name="Lu Z."/>
            <person name="Zhao P."/>
            <person name="Sumathipala N."/>
            <person name="Altincicek B."/>
            <person name="Vilcinskas A."/>
            <person name="Williams M."/>
            <person name="Hultmark D."/>
            <person name="Hetru C."/>
            <person name="Jiang H."/>
            <person name="Grimmelikhuijzen C.J."/>
            <person name="Hauser F."/>
            <person name="Cazzamali G."/>
            <person name="Williamson M."/>
            <person name="Park Y."/>
            <person name="Li B."/>
            <person name="Tanaka Y."/>
            <person name="Predel R."/>
            <person name="Neupert S."/>
            <person name="Schachtner J."/>
            <person name="Verleyen P."/>
            <person name="Raible F."/>
            <person name="Bork P."/>
            <person name="Friedrich M."/>
            <person name="Walden K.K."/>
            <person name="Robertson H.M."/>
            <person name="Angeli S."/>
            <person name="Foret S."/>
            <person name="Bucher G."/>
            <person name="Schuetz S."/>
            <person name="Maleszka R."/>
            <person name="Wimmer E.A."/>
            <person name="Beeman R.W."/>
            <person name="Lorenzen M."/>
            <person name="Tomoyasu Y."/>
            <person name="Miller S.C."/>
            <person name="Grossmann D."/>
            <person name="Bucher G."/>
        </authorList>
    </citation>
    <scope>NUCLEOTIDE SEQUENCE [LARGE SCALE GENOMIC DNA]</scope>
    <source>
        <strain evidence="7 8">Georgia GA2</strain>
    </source>
</reference>
<feature type="coiled-coil region" evidence="4">
    <location>
        <begin position="449"/>
        <end position="479"/>
    </location>
</feature>
<dbReference type="InterPro" id="IPR025254">
    <property type="entry name" value="CCDC113/CCDC96_CC"/>
</dbReference>
<feature type="region of interest" description="Disordered" evidence="5">
    <location>
        <begin position="18"/>
        <end position="71"/>
    </location>
</feature>
<dbReference type="OrthoDB" id="10254794at2759"/>
<dbReference type="InParanoid" id="D6WDQ7"/>
<dbReference type="GO" id="GO:0005930">
    <property type="term" value="C:axoneme"/>
    <property type="evidence" value="ECO:0000318"/>
    <property type="project" value="GO_Central"/>
</dbReference>
<dbReference type="HOGENOM" id="CLU_540074_0_0_1"/>
<dbReference type="PANTHER" id="PTHR15654:SF1">
    <property type="entry name" value="COILED-COIL DOMAIN-CONTAINING PROTEIN 96"/>
    <property type="match status" value="1"/>
</dbReference>
<evidence type="ECO:0000256" key="3">
    <source>
        <dbReference type="ARBA" id="ARBA00023273"/>
    </source>
</evidence>
<dbReference type="GO" id="GO:0036064">
    <property type="term" value="C:ciliary basal body"/>
    <property type="evidence" value="ECO:0000318"/>
    <property type="project" value="GO_Central"/>
</dbReference>
<keyword evidence="3" id="KW-0966">Cell projection</keyword>
<dbReference type="Proteomes" id="UP000007266">
    <property type="component" value="Linkage group 3"/>
</dbReference>
<name>D6WDQ7_TRICA</name>
<proteinExistence type="predicted"/>
<evidence type="ECO:0000256" key="1">
    <source>
        <dbReference type="ARBA" id="ARBA00004138"/>
    </source>
</evidence>
<dbReference type="AlphaFoldDB" id="D6WDQ7"/>
<dbReference type="InterPro" id="IPR051885">
    <property type="entry name" value="CC_CF"/>
</dbReference>
<protein>
    <recommendedName>
        <fullName evidence="6">CCDC113/CCDC96 coiled-coil domain-containing protein</fullName>
    </recommendedName>
</protein>
<feature type="compositionally biased region" description="Polar residues" evidence="5">
    <location>
        <begin position="153"/>
        <end position="162"/>
    </location>
</feature>
<feature type="coiled-coil region" evidence="4">
    <location>
        <begin position="242"/>
        <end position="283"/>
    </location>
</feature>
<dbReference type="STRING" id="7070.D6WDQ7"/>
<feature type="coiled-coil region" evidence="4">
    <location>
        <begin position="320"/>
        <end position="390"/>
    </location>
</feature>
<evidence type="ECO:0000259" key="6">
    <source>
        <dbReference type="Pfam" id="PF13870"/>
    </source>
</evidence>
<dbReference type="OMA" id="PILMEDY"/>
<dbReference type="KEGG" id="tca:659448"/>
<keyword evidence="8" id="KW-1185">Reference proteome</keyword>
<evidence type="ECO:0000256" key="2">
    <source>
        <dbReference type="ARBA" id="ARBA00023054"/>
    </source>
</evidence>
<accession>D6WDQ7</accession>
<feature type="domain" description="CCDC113/CCDC96 coiled-coil" evidence="6">
    <location>
        <begin position="311"/>
        <end position="477"/>
    </location>
</feature>
<dbReference type="PhylomeDB" id="D6WDQ7"/>
<evidence type="ECO:0000256" key="4">
    <source>
        <dbReference type="SAM" id="Coils"/>
    </source>
</evidence>
<feature type="region of interest" description="Disordered" evidence="5">
    <location>
        <begin position="151"/>
        <end position="171"/>
    </location>
</feature>
<dbReference type="FunCoup" id="D6WDQ7">
    <property type="interactions" value="9"/>
</dbReference>
<reference evidence="7 8" key="2">
    <citation type="journal article" date="2010" name="Nucleic Acids Res.">
        <title>BeetleBase in 2010: revisions to provide comprehensive genomic information for Tribolium castaneum.</title>
        <authorList>
            <person name="Kim H.S."/>
            <person name="Murphy T."/>
            <person name="Xia J."/>
            <person name="Caragea D."/>
            <person name="Park Y."/>
            <person name="Beeman R.W."/>
            <person name="Lorenzen M.D."/>
            <person name="Butcher S."/>
            <person name="Manak J.R."/>
            <person name="Brown S.J."/>
        </authorList>
    </citation>
    <scope>GENOME REANNOTATION</scope>
    <source>
        <strain evidence="7 8">Georgia GA2</strain>
    </source>
</reference>
<dbReference type="GO" id="GO:0060271">
    <property type="term" value="P:cilium assembly"/>
    <property type="evidence" value="ECO:0000318"/>
    <property type="project" value="GO_Central"/>
</dbReference>